<comment type="subcellular location">
    <subcellularLocation>
        <location evidence="1">Cell membrane</location>
        <topology evidence="1">Multi-pass membrane protein</topology>
    </subcellularLocation>
</comment>
<evidence type="ECO:0000256" key="7">
    <source>
        <dbReference type="SAM" id="Phobius"/>
    </source>
</evidence>
<dbReference type="OrthoDB" id="9770036at2"/>
<evidence type="ECO:0000256" key="3">
    <source>
        <dbReference type="ARBA" id="ARBA00022475"/>
    </source>
</evidence>
<reference evidence="10 11" key="1">
    <citation type="submission" date="2018-05" db="EMBL/GenBank/DDBJ databases">
        <title>Vibrio limimaris sp. nov., isolated from marine sediment.</title>
        <authorList>
            <person name="Li C.-M."/>
        </authorList>
    </citation>
    <scope>NUCLEOTIDE SEQUENCE [LARGE SCALE GENOMIC DNA]</scope>
    <source>
        <strain evidence="10 11">E4404</strain>
    </source>
</reference>
<comment type="caution">
    <text evidence="10">The sequence shown here is derived from an EMBL/GenBank/DDBJ whole genome shotgun (WGS) entry which is preliminary data.</text>
</comment>
<evidence type="ECO:0000256" key="2">
    <source>
        <dbReference type="ARBA" id="ARBA00005236"/>
    </source>
</evidence>
<feature type="transmembrane region" description="Helical" evidence="7">
    <location>
        <begin position="308"/>
        <end position="340"/>
    </location>
</feature>
<protein>
    <submittedName>
        <fullName evidence="10">ABC transporter permease</fullName>
    </submittedName>
</protein>
<dbReference type="RefSeq" id="WP_109319878.1">
    <property type="nucleotide sequence ID" value="NZ_QFWT01000005.1"/>
</dbReference>
<dbReference type="GO" id="GO:0044874">
    <property type="term" value="P:lipoprotein localization to outer membrane"/>
    <property type="evidence" value="ECO:0007669"/>
    <property type="project" value="TreeGrafter"/>
</dbReference>
<dbReference type="Pfam" id="PF02687">
    <property type="entry name" value="FtsX"/>
    <property type="match status" value="1"/>
</dbReference>
<feature type="transmembrane region" description="Helical" evidence="7">
    <location>
        <begin position="360"/>
        <end position="388"/>
    </location>
</feature>
<dbReference type="EMBL" id="QFWT01000005">
    <property type="protein sequence ID" value="PWI33294.1"/>
    <property type="molecule type" value="Genomic_DNA"/>
</dbReference>
<dbReference type="Pfam" id="PF12704">
    <property type="entry name" value="MacB_PCD"/>
    <property type="match status" value="1"/>
</dbReference>
<proteinExistence type="inferred from homology"/>
<keyword evidence="6 7" id="KW-0472">Membrane</keyword>
<evidence type="ECO:0000256" key="6">
    <source>
        <dbReference type="ARBA" id="ARBA00023136"/>
    </source>
</evidence>
<dbReference type="InterPro" id="IPR025857">
    <property type="entry name" value="MacB_PCD"/>
</dbReference>
<dbReference type="GO" id="GO:0098797">
    <property type="term" value="C:plasma membrane protein complex"/>
    <property type="evidence" value="ECO:0007669"/>
    <property type="project" value="TreeGrafter"/>
</dbReference>
<sequence length="409" mass="45531">MLVKLAWRNIWRQKRRTFLTAGALALALFLSLLMRSMQEGSYSISIDHAARFYTGLIQLQHPKYAESLSINDLLPMTDDFIQPVLQNPDISDHLPRLESFALAAAGERSKGVMVIGAVPEMEKGYSNLDQKLIAGEFLTEDDRQVLIGERLANYFRLKIGDEIVLYGQGYRGQTAAGLYPVKGILHFPMPQLDSQLVYMPLSLAQNLYSTGKQVTAWVLHTRDLALVTGTEATLEKHYGDTVNVRDWEELAPEMSQQITMDKVSGIFMLYILYGVVGFGLFATITMMTLERQREFAVMLATGMLRIRLLQLVAVESLFIATLGIVLGLMVAAPVLTYLHFNPIQMTGDAARMMEETGFEPILPVLIAPSLIANQIIAVLVLLLISLIYPMVRIFRLSLASALKGGAHAH</sequence>
<keyword evidence="11" id="KW-1185">Reference proteome</keyword>
<evidence type="ECO:0000256" key="4">
    <source>
        <dbReference type="ARBA" id="ARBA00022692"/>
    </source>
</evidence>
<gene>
    <name evidence="10" type="ORF">DI392_10580</name>
</gene>
<comment type="similarity">
    <text evidence="2">Belongs to the ABC-4 integral membrane protein family. LolC/E subfamily.</text>
</comment>
<dbReference type="PANTHER" id="PTHR30489:SF0">
    <property type="entry name" value="LIPOPROTEIN-RELEASING SYSTEM TRANSMEMBRANE PROTEIN LOLE"/>
    <property type="match status" value="1"/>
</dbReference>
<evidence type="ECO:0000256" key="1">
    <source>
        <dbReference type="ARBA" id="ARBA00004651"/>
    </source>
</evidence>
<dbReference type="Proteomes" id="UP000245362">
    <property type="component" value="Unassembled WGS sequence"/>
</dbReference>
<accession>A0A2U3B9A5</accession>
<name>A0A2U3B9A5_9VIBR</name>
<evidence type="ECO:0000259" key="9">
    <source>
        <dbReference type="Pfam" id="PF12704"/>
    </source>
</evidence>
<evidence type="ECO:0000313" key="11">
    <source>
        <dbReference type="Proteomes" id="UP000245362"/>
    </source>
</evidence>
<keyword evidence="4 7" id="KW-0812">Transmembrane</keyword>
<dbReference type="InterPro" id="IPR003838">
    <property type="entry name" value="ABC3_permease_C"/>
</dbReference>
<evidence type="ECO:0000259" key="8">
    <source>
        <dbReference type="Pfam" id="PF02687"/>
    </source>
</evidence>
<feature type="domain" description="MacB-like periplasmic core" evidence="9">
    <location>
        <begin position="17"/>
        <end position="234"/>
    </location>
</feature>
<feature type="transmembrane region" description="Helical" evidence="7">
    <location>
        <begin position="267"/>
        <end position="287"/>
    </location>
</feature>
<feature type="domain" description="ABC3 transporter permease C-terminal" evidence="8">
    <location>
        <begin position="266"/>
        <end position="397"/>
    </location>
</feature>
<keyword evidence="5 7" id="KW-1133">Transmembrane helix</keyword>
<dbReference type="InterPro" id="IPR051447">
    <property type="entry name" value="Lipoprotein-release_system"/>
</dbReference>
<dbReference type="AlphaFoldDB" id="A0A2U3B9A5"/>
<evidence type="ECO:0000256" key="5">
    <source>
        <dbReference type="ARBA" id="ARBA00022989"/>
    </source>
</evidence>
<keyword evidence="3" id="KW-1003">Cell membrane</keyword>
<dbReference type="PANTHER" id="PTHR30489">
    <property type="entry name" value="LIPOPROTEIN-RELEASING SYSTEM TRANSMEMBRANE PROTEIN LOLE"/>
    <property type="match status" value="1"/>
</dbReference>
<evidence type="ECO:0000313" key="10">
    <source>
        <dbReference type="EMBL" id="PWI33294.1"/>
    </source>
</evidence>
<organism evidence="10 11">
    <name type="scientific">Vibrio albus</name>
    <dbReference type="NCBI Taxonomy" id="2200953"/>
    <lineage>
        <taxon>Bacteria</taxon>
        <taxon>Pseudomonadati</taxon>
        <taxon>Pseudomonadota</taxon>
        <taxon>Gammaproteobacteria</taxon>
        <taxon>Vibrionales</taxon>
        <taxon>Vibrionaceae</taxon>
        <taxon>Vibrio</taxon>
    </lineage>
</organism>